<keyword evidence="1" id="KW-0378">Hydrolase</keyword>
<proteinExistence type="predicted"/>
<feature type="domain" description="BD-FAE-like" evidence="2">
    <location>
        <begin position="13"/>
        <end position="214"/>
    </location>
</feature>
<keyword evidence="4" id="KW-1185">Reference proteome</keyword>
<dbReference type="RefSeq" id="WP_213005107.1">
    <property type="nucleotide sequence ID" value="NZ_BOQN01000011.1"/>
</dbReference>
<name>A0A919W7G8_9ACTN</name>
<dbReference type="EMBL" id="BOQN01000011">
    <property type="protein sequence ID" value="GIM89136.1"/>
    <property type="molecule type" value="Genomic_DNA"/>
</dbReference>
<evidence type="ECO:0000313" key="4">
    <source>
        <dbReference type="Proteomes" id="UP000677082"/>
    </source>
</evidence>
<dbReference type="Gene3D" id="3.40.50.1820">
    <property type="entry name" value="alpha/beta hydrolase"/>
    <property type="match status" value="1"/>
</dbReference>
<evidence type="ECO:0000313" key="3">
    <source>
        <dbReference type="EMBL" id="GIM89136.1"/>
    </source>
</evidence>
<evidence type="ECO:0000256" key="1">
    <source>
        <dbReference type="ARBA" id="ARBA00022801"/>
    </source>
</evidence>
<dbReference type="PANTHER" id="PTHR48081">
    <property type="entry name" value="AB HYDROLASE SUPERFAMILY PROTEIN C4A8.06C"/>
    <property type="match status" value="1"/>
</dbReference>
<comment type="caution">
    <text evidence="3">The sequence shown here is derived from an EMBL/GenBank/DDBJ whole genome shotgun (WGS) entry which is preliminary data.</text>
</comment>
<dbReference type="PANTHER" id="PTHR48081:SF13">
    <property type="entry name" value="ALPHA_BETA HYDROLASE"/>
    <property type="match status" value="1"/>
</dbReference>
<dbReference type="Proteomes" id="UP000677082">
    <property type="component" value="Unassembled WGS sequence"/>
</dbReference>
<dbReference type="SUPFAM" id="SSF53474">
    <property type="entry name" value="alpha/beta-Hydrolases"/>
    <property type="match status" value="1"/>
</dbReference>
<dbReference type="AlphaFoldDB" id="A0A919W7G8"/>
<accession>A0A919W7G8</accession>
<gene>
    <name evidence="3" type="ORF">Ato02nite_009290</name>
</gene>
<dbReference type="InterPro" id="IPR049492">
    <property type="entry name" value="BD-FAE-like_dom"/>
</dbReference>
<dbReference type="InterPro" id="IPR029058">
    <property type="entry name" value="AB_hydrolase_fold"/>
</dbReference>
<reference evidence="3 4" key="1">
    <citation type="submission" date="2021-03" db="EMBL/GenBank/DDBJ databases">
        <title>Whole genome shotgun sequence of Actinoplanes toevensis NBRC 105298.</title>
        <authorList>
            <person name="Komaki H."/>
            <person name="Tamura T."/>
        </authorList>
    </citation>
    <scope>NUCLEOTIDE SEQUENCE [LARGE SCALE GENOMIC DNA]</scope>
    <source>
        <strain evidence="3 4">NBRC 105298</strain>
    </source>
</reference>
<sequence>MKTFKGLNQNTIDLYVPDGATTLCVYLHGGGWRLGDRTQGPGPAAKWQPSFFETVAGLGVAIATVSYRKSFEAVYPAQSEDVTAALRFLATERTTYGMTGNRTVTWGVSAGGHLAALAALAAANDVAATVCWYPPTDFDALSKDIDEAGGTGDRSAGSREGQLIGAGLDERPDLAAAASPVHHVHPGPPPFLFLHGTADLAVPPRQSERLAEALRAAGGAATVELIPGATHMFPELDDEATMALVRRSVAFLEG</sequence>
<protein>
    <recommendedName>
        <fullName evidence="2">BD-FAE-like domain-containing protein</fullName>
    </recommendedName>
</protein>
<organism evidence="3 4">
    <name type="scientific">Paractinoplanes toevensis</name>
    <dbReference type="NCBI Taxonomy" id="571911"/>
    <lineage>
        <taxon>Bacteria</taxon>
        <taxon>Bacillati</taxon>
        <taxon>Actinomycetota</taxon>
        <taxon>Actinomycetes</taxon>
        <taxon>Micromonosporales</taxon>
        <taxon>Micromonosporaceae</taxon>
        <taxon>Paractinoplanes</taxon>
    </lineage>
</organism>
<evidence type="ECO:0000259" key="2">
    <source>
        <dbReference type="Pfam" id="PF20434"/>
    </source>
</evidence>
<dbReference type="InterPro" id="IPR050300">
    <property type="entry name" value="GDXG_lipolytic_enzyme"/>
</dbReference>
<dbReference type="GO" id="GO:0016787">
    <property type="term" value="F:hydrolase activity"/>
    <property type="evidence" value="ECO:0007669"/>
    <property type="project" value="UniProtKB-KW"/>
</dbReference>
<dbReference type="Pfam" id="PF20434">
    <property type="entry name" value="BD-FAE"/>
    <property type="match status" value="1"/>
</dbReference>